<comment type="similarity">
    <text evidence="4">Belongs to the peptidase C25 family.</text>
</comment>
<comment type="subcellular location">
    <subcellularLocation>
        <location evidence="2">Cytoplasm</location>
    </subcellularLocation>
</comment>
<dbReference type="SUPFAM" id="SSF51445">
    <property type="entry name" value="(Trans)glycosidases"/>
    <property type="match status" value="1"/>
</dbReference>
<organism evidence="17 18">
    <name type="scientific">Porphyromonas cangingivalis</name>
    <dbReference type="NCBI Taxonomy" id="36874"/>
    <lineage>
        <taxon>Bacteria</taxon>
        <taxon>Pseudomonadati</taxon>
        <taxon>Bacteroidota</taxon>
        <taxon>Bacteroidia</taxon>
        <taxon>Bacteroidales</taxon>
        <taxon>Porphyromonadaceae</taxon>
        <taxon>Porphyromonas</taxon>
    </lineage>
</organism>
<evidence type="ECO:0000256" key="8">
    <source>
        <dbReference type="ARBA" id="ARBA00022670"/>
    </source>
</evidence>
<reference evidence="17 18" key="1">
    <citation type="submission" date="2017-02" db="EMBL/GenBank/DDBJ databases">
        <authorList>
            <person name="Peterson S.W."/>
        </authorList>
    </citation>
    <scope>NUCLEOTIDE SEQUENCE [LARGE SCALE GENOMIC DNA]</scope>
    <source>
        <strain evidence="17 18">ATCC 700135</strain>
    </source>
</reference>
<dbReference type="EC" id="2.4.1.25" evidence="5"/>
<evidence type="ECO:0000256" key="11">
    <source>
        <dbReference type="ARBA" id="ARBA00022807"/>
    </source>
</evidence>
<dbReference type="PANTHER" id="PTHR32518:SF3">
    <property type="entry name" value="4-ALPHA-GLUCANOTRANSFERASE"/>
    <property type="match status" value="1"/>
</dbReference>
<dbReference type="Pfam" id="PF00686">
    <property type="entry name" value="CBM_20"/>
    <property type="match status" value="1"/>
</dbReference>
<dbReference type="Pfam" id="PF02446">
    <property type="entry name" value="Glyco_hydro_77"/>
    <property type="match status" value="1"/>
</dbReference>
<feature type="domain" description="CBM20" evidence="16">
    <location>
        <begin position="140"/>
        <end position="227"/>
    </location>
</feature>
<dbReference type="Proteomes" id="UP000189956">
    <property type="component" value="Unassembled WGS sequence"/>
</dbReference>
<name>A0A1T4K2T2_PORCN</name>
<sequence>MNRTATLHFEIEYHVSSPDYSLVWEGEISSPEGYNERRALSMQLQGKCWHLSLELPEQLHGEGSYVLSYNYLLEKEGVPIRYEAPAPHTLIINPPLGEDVRIKDRWIDPSPLHRLNQYPIAPLLHPKSDEVRPITLDALTVTITAVHLPHLLTGQLFVCGASEPLGAWDLSRSVPLSRSGDDYYFVSREEVDTEYKFVFRLEDGTYLWERGDNRWLHSSEGSTIHFVHPPDFDVALDQLSHQLSGTVLPLFSLRTDRSFGVGDFDDALLLLEWLKETRQTVYQLLPIYDTSFTGTLADTYPYNSITTYGLHPLYLSVRDLPYYSTSVERDRWEREALRLNALPTVAYTEVLDLKWEVIRDIFARWYDAGGHETQEYRSFLEEEGEDLMAYSLFCVLRDRHPHREVVDYPPYAMVRREWEEVRSVEGKDATSEVELHNFVQYHLYRQLAILSRRAKEYSILLKGDLPIGVGRNSVDVWVSPHLFDIGMNAGAPPDAFSANGQIWGFPTYNWERMRADEYRWWRRRLSTMERYFSAIRIDHILGFFRIWSVPRGETDPCLGRFVPALGYSVHELADRGISPEGLDKAGDPDRVLLKDEDSLYHPRVMLSRLPLLKTLDDGLAQRLMALHDEYFYHRNESLWRQTAIERIRGLMSASRMLLCAEDLGMLPHSVSEVLSSCEILSLEILRMPKSPVASIVRSEDIPTLSVLSTSTHDMPTLRGWWQERSERERTELETYYNTSGESPLTPAGLISALFDSAALFVILPLQDWCVLSGYGSDVDPKSERINIPEDPRHIWDYRMSGSIEALRADEVLKERIKALTHDKSNDPDR</sequence>
<evidence type="ECO:0000256" key="5">
    <source>
        <dbReference type="ARBA" id="ARBA00012560"/>
    </source>
</evidence>
<evidence type="ECO:0000256" key="2">
    <source>
        <dbReference type="ARBA" id="ARBA00004496"/>
    </source>
</evidence>
<dbReference type="InterPro" id="IPR013784">
    <property type="entry name" value="Carb-bd-like_fold"/>
</dbReference>
<evidence type="ECO:0000256" key="15">
    <source>
        <dbReference type="ARBA" id="ARBA00031501"/>
    </source>
</evidence>
<keyword evidence="11" id="KW-0378">Hydrolase</keyword>
<keyword evidence="11" id="KW-0788">Thiol protease</keyword>
<keyword evidence="10 17" id="KW-0808">Transferase</keyword>
<dbReference type="GO" id="GO:0005975">
    <property type="term" value="P:carbohydrate metabolic process"/>
    <property type="evidence" value="ECO:0007669"/>
    <property type="project" value="InterPro"/>
</dbReference>
<evidence type="ECO:0000256" key="9">
    <source>
        <dbReference type="ARBA" id="ARBA00022676"/>
    </source>
</evidence>
<evidence type="ECO:0000256" key="7">
    <source>
        <dbReference type="ARBA" id="ARBA00022490"/>
    </source>
</evidence>
<evidence type="ECO:0000256" key="14">
    <source>
        <dbReference type="ARBA" id="ARBA00031423"/>
    </source>
</evidence>
<dbReference type="GO" id="GO:0006508">
    <property type="term" value="P:proteolysis"/>
    <property type="evidence" value="ECO:0007669"/>
    <property type="project" value="UniProtKB-KW"/>
</dbReference>
<evidence type="ECO:0000256" key="1">
    <source>
        <dbReference type="ARBA" id="ARBA00000439"/>
    </source>
</evidence>
<gene>
    <name evidence="17" type="ORF">SAMN02745205_00535</name>
</gene>
<evidence type="ECO:0000256" key="10">
    <source>
        <dbReference type="ARBA" id="ARBA00022679"/>
    </source>
</evidence>
<evidence type="ECO:0000256" key="4">
    <source>
        <dbReference type="ARBA" id="ARBA00006067"/>
    </source>
</evidence>
<dbReference type="SMART" id="SM01065">
    <property type="entry name" value="CBM_2"/>
    <property type="match status" value="1"/>
</dbReference>
<dbReference type="Gene3D" id="2.60.40.10">
    <property type="entry name" value="Immunoglobulins"/>
    <property type="match status" value="1"/>
</dbReference>
<dbReference type="InterPro" id="IPR002044">
    <property type="entry name" value="CBM20"/>
</dbReference>
<dbReference type="Gene3D" id="3.20.20.80">
    <property type="entry name" value="Glycosidases"/>
    <property type="match status" value="1"/>
</dbReference>
<protein>
    <recommendedName>
        <fullName evidence="6">4-alpha-glucanotransferase</fullName>
        <ecNumber evidence="5">2.4.1.25</ecNumber>
    </recommendedName>
    <alternativeName>
        <fullName evidence="14">Amylomaltase</fullName>
    </alternativeName>
    <alternativeName>
        <fullName evidence="15">Disproportionating enzyme</fullName>
    </alternativeName>
</protein>
<evidence type="ECO:0000313" key="18">
    <source>
        <dbReference type="Proteomes" id="UP000189956"/>
    </source>
</evidence>
<keyword evidence="9" id="KW-0328">Glycosyltransferase</keyword>
<evidence type="ECO:0000259" key="16">
    <source>
        <dbReference type="SMART" id="SM01065"/>
    </source>
</evidence>
<dbReference type="GO" id="GO:0005737">
    <property type="term" value="C:cytoplasm"/>
    <property type="evidence" value="ECO:0007669"/>
    <property type="project" value="UniProtKB-SubCell"/>
</dbReference>
<dbReference type="GO" id="GO:2001070">
    <property type="term" value="F:starch binding"/>
    <property type="evidence" value="ECO:0007669"/>
    <property type="project" value="InterPro"/>
</dbReference>
<evidence type="ECO:0000313" key="17">
    <source>
        <dbReference type="EMBL" id="SJZ36718.1"/>
    </source>
</evidence>
<accession>A0A1T4K2T2</accession>
<dbReference type="GO" id="GO:0008234">
    <property type="term" value="F:cysteine-type peptidase activity"/>
    <property type="evidence" value="ECO:0007669"/>
    <property type="project" value="UniProtKB-KW"/>
</dbReference>
<keyword evidence="8" id="KW-0645">Protease</keyword>
<evidence type="ECO:0000256" key="6">
    <source>
        <dbReference type="ARBA" id="ARBA00020295"/>
    </source>
</evidence>
<keyword evidence="7" id="KW-0963">Cytoplasm</keyword>
<dbReference type="EMBL" id="FUWL01000004">
    <property type="protein sequence ID" value="SJZ36718.1"/>
    <property type="molecule type" value="Genomic_DNA"/>
</dbReference>
<dbReference type="InterPro" id="IPR003385">
    <property type="entry name" value="Glyco_hydro_77"/>
</dbReference>
<comment type="similarity">
    <text evidence="3">Belongs to the disproportionating enzyme family.</text>
</comment>
<proteinExistence type="inferred from homology"/>
<dbReference type="AlphaFoldDB" id="A0A1T4K2T2"/>
<evidence type="ECO:0000256" key="3">
    <source>
        <dbReference type="ARBA" id="ARBA00005684"/>
    </source>
</evidence>
<comment type="catalytic activity">
    <reaction evidence="1">
        <text>Transfers a segment of a (1-&gt;4)-alpha-D-glucan to a new position in an acceptor, which may be glucose or a (1-&gt;4)-alpha-D-glucan.</text>
        <dbReference type="EC" id="2.4.1.25"/>
    </reaction>
</comment>
<dbReference type="GO" id="GO:0004134">
    <property type="term" value="F:4-alpha-glucanotransferase activity"/>
    <property type="evidence" value="ECO:0007669"/>
    <property type="project" value="UniProtKB-EC"/>
</dbReference>
<keyword evidence="12" id="KW-0843">Virulence</keyword>
<dbReference type="RefSeq" id="WP_078735577.1">
    <property type="nucleotide sequence ID" value="NZ_FUWL01000004.1"/>
</dbReference>
<dbReference type="SUPFAM" id="SSF49452">
    <property type="entry name" value="Starch-binding domain-like"/>
    <property type="match status" value="1"/>
</dbReference>
<evidence type="ECO:0000256" key="13">
    <source>
        <dbReference type="ARBA" id="ARBA00023277"/>
    </source>
</evidence>
<dbReference type="InterPro" id="IPR013783">
    <property type="entry name" value="Ig-like_fold"/>
</dbReference>
<evidence type="ECO:0000256" key="12">
    <source>
        <dbReference type="ARBA" id="ARBA00023026"/>
    </source>
</evidence>
<dbReference type="InterPro" id="IPR017853">
    <property type="entry name" value="GH"/>
</dbReference>
<dbReference type="PANTHER" id="PTHR32518">
    <property type="match status" value="1"/>
</dbReference>
<keyword evidence="13" id="KW-0119">Carbohydrate metabolism</keyword>